<keyword evidence="2" id="KW-0964">Secreted</keyword>
<dbReference type="InterPro" id="IPR050557">
    <property type="entry name" value="RTX_toxin/Mannuronan_C5-epim"/>
</dbReference>
<proteinExistence type="predicted"/>
<dbReference type="GO" id="GO:0005576">
    <property type="term" value="C:extracellular region"/>
    <property type="evidence" value="ECO:0007669"/>
    <property type="project" value="UniProtKB-SubCell"/>
</dbReference>
<dbReference type="InterPro" id="IPR001343">
    <property type="entry name" value="Hemolysn_Ca-bd"/>
</dbReference>
<sequence>MTPAVANSAKKSVVASISLISISLFMNMFGLPVANASTQTCNGLKATIVSSAKQIRGTFFNDVIVVQGNIGSTVTSSSGNDVICGSNGADVIDGGAGNDTILGFNGNDNLVGGDGNDRLTGGEGNDSLSGGTGNDSLQGGTGTDNLNPGAGTNYCALDNADPIVGQCTIDGNGPAISSTSVVSAASLITFRWAFSDLSGVDSSWIKIGGSPGWITWCGFPIMGQLSSVANGISTFTANCQIPATAVNGVYTVYFDGVDVFGTPAKQTTVDFRITAGVTDAIAPVTTNVTVVGGNPATRQPITITWKSTDSSGVDGVMTWVALEGGGFANGSGQAYFEYGATTRTSGTALDGTYQQVITPNAITVPGNYSIWISARDIYGNKDFSPTSVTFKTP</sequence>
<accession>A0A6J7CC13</accession>
<dbReference type="EMBL" id="CAFBLH010000001">
    <property type="protein sequence ID" value="CAB4854941.1"/>
    <property type="molecule type" value="Genomic_DNA"/>
</dbReference>
<dbReference type="PRINTS" id="PR00313">
    <property type="entry name" value="CABNDNGRPT"/>
</dbReference>
<feature type="region of interest" description="Disordered" evidence="3">
    <location>
        <begin position="113"/>
        <end position="143"/>
    </location>
</feature>
<protein>
    <submittedName>
        <fullName evidence="4">Unannotated protein</fullName>
    </submittedName>
</protein>
<name>A0A6J7CC13_9ZZZZ</name>
<organism evidence="4">
    <name type="scientific">freshwater metagenome</name>
    <dbReference type="NCBI Taxonomy" id="449393"/>
    <lineage>
        <taxon>unclassified sequences</taxon>
        <taxon>metagenomes</taxon>
        <taxon>ecological metagenomes</taxon>
    </lineage>
</organism>
<dbReference type="PROSITE" id="PS00330">
    <property type="entry name" value="HEMOLYSIN_CALCIUM"/>
    <property type="match status" value="3"/>
</dbReference>
<reference evidence="4" key="1">
    <citation type="submission" date="2020-05" db="EMBL/GenBank/DDBJ databases">
        <authorList>
            <person name="Chiriac C."/>
            <person name="Salcher M."/>
            <person name="Ghai R."/>
            <person name="Kavagutti S V."/>
        </authorList>
    </citation>
    <scope>NUCLEOTIDE SEQUENCE</scope>
</reference>
<dbReference type="PANTHER" id="PTHR38340">
    <property type="entry name" value="S-LAYER PROTEIN"/>
    <property type="match status" value="1"/>
</dbReference>
<comment type="subcellular location">
    <subcellularLocation>
        <location evidence="1">Secreted</location>
    </subcellularLocation>
</comment>
<dbReference type="InterPro" id="IPR018511">
    <property type="entry name" value="Hemolysin-typ_Ca-bd_CS"/>
</dbReference>
<evidence type="ECO:0000256" key="2">
    <source>
        <dbReference type="ARBA" id="ARBA00022525"/>
    </source>
</evidence>
<dbReference type="AlphaFoldDB" id="A0A6J7CC13"/>
<evidence type="ECO:0000313" key="4">
    <source>
        <dbReference type="EMBL" id="CAB4854941.1"/>
    </source>
</evidence>
<evidence type="ECO:0000256" key="3">
    <source>
        <dbReference type="SAM" id="MobiDB-lite"/>
    </source>
</evidence>
<dbReference type="GO" id="GO:0005509">
    <property type="term" value="F:calcium ion binding"/>
    <property type="evidence" value="ECO:0007669"/>
    <property type="project" value="InterPro"/>
</dbReference>
<gene>
    <name evidence="4" type="ORF">UFOPK3342_00003</name>
</gene>
<evidence type="ECO:0000256" key="1">
    <source>
        <dbReference type="ARBA" id="ARBA00004613"/>
    </source>
</evidence>
<dbReference type="Pfam" id="PF00353">
    <property type="entry name" value="HemolysinCabind"/>
    <property type="match status" value="2"/>
</dbReference>
<dbReference type="Gene3D" id="2.150.10.10">
    <property type="entry name" value="Serralysin-like metalloprotease, C-terminal"/>
    <property type="match status" value="2"/>
</dbReference>
<dbReference type="InterPro" id="IPR011049">
    <property type="entry name" value="Serralysin-like_metalloprot_C"/>
</dbReference>
<dbReference type="PANTHER" id="PTHR38340:SF1">
    <property type="entry name" value="S-LAYER PROTEIN"/>
    <property type="match status" value="1"/>
</dbReference>
<feature type="compositionally biased region" description="Polar residues" evidence="3">
    <location>
        <begin position="126"/>
        <end position="143"/>
    </location>
</feature>
<dbReference type="SUPFAM" id="SSF51120">
    <property type="entry name" value="beta-Roll"/>
    <property type="match status" value="1"/>
</dbReference>